<sequence>MPDIVEFDSGALNSLMFSVLGLGVLLVVGALLRMAVPLIRRLYLPAALLGGVVGLLCGQYFLGIVPAEMSATWSSLAGVLIAVVFAPMLLGTRIPSPGEAFKEAGPQIWMSWFSSFVQVAIPALLVVFLLGPVFGTDPMFSTIFEASWSGGHGTAAGMDVTWTGLGWADGSSLALFSATISLVYGVIMGTFILNIAARRGHLSTPSSSTQDVGSDILETPDGGQTTTSRLNTSSLSNLAFHSSLIAIAILLGYGLKYLVDQVMAGVPLFPLAMIGGVVVQLVIRRTRLYELVDKPTLNSIAGVALDFLVVSAIASLSVPVMLANWAPLTIVIVALAVTSVVLYHVVGPRVFHKDWAENSIAQFGTQTGVVAIGLMLLRVADPQMRTNAYRTFALRSPFVSPFIGGGLVTAAFPLIVVQYGNLWLGLGATALCVAMIGLARVLGIWRAPVRRVADRVEVSSG</sequence>
<proteinExistence type="predicted"/>
<evidence type="ECO:0000256" key="1">
    <source>
        <dbReference type="SAM" id="MobiDB-lite"/>
    </source>
</evidence>
<protein>
    <submittedName>
        <fullName evidence="3">Glutamate:Na+ symporter, ESS family</fullName>
    </submittedName>
</protein>
<feature type="compositionally biased region" description="Polar residues" evidence="1">
    <location>
        <begin position="203"/>
        <end position="212"/>
    </location>
</feature>
<keyword evidence="4" id="KW-1185">Reference proteome</keyword>
<feature type="transmembrane region" description="Helical" evidence="2">
    <location>
        <begin position="112"/>
        <end position="134"/>
    </location>
</feature>
<organism evidence="3 4">
    <name type="scientific">Pseudonocardia ammonioxydans</name>
    <dbReference type="NCBI Taxonomy" id="260086"/>
    <lineage>
        <taxon>Bacteria</taxon>
        <taxon>Bacillati</taxon>
        <taxon>Actinomycetota</taxon>
        <taxon>Actinomycetes</taxon>
        <taxon>Pseudonocardiales</taxon>
        <taxon>Pseudonocardiaceae</taxon>
        <taxon>Pseudonocardia</taxon>
    </lineage>
</organism>
<dbReference type="STRING" id="260086.SAMN05216207_1013137"/>
<feature type="transmembrane region" description="Helical" evidence="2">
    <location>
        <begin position="422"/>
        <end position="445"/>
    </location>
</feature>
<dbReference type="GO" id="GO:0015501">
    <property type="term" value="F:glutamate:sodium symporter activity"/>
    <property type="evidence" value="ECO:0007669"/>
    <property type="project" value="InterPro"/>
</dbReference>
<evidence type="ECO:0000313" key="4">
    <source>
        <dbReference type="Proteomes" id="UP000199614"/>
    </source>
</evidence>
<gene>
    <name evidence="3" type="ORF">SAMN05216207_1013137</name>
</gene>
<feature type="transmembrane region" description="Helical" evidence="2">
    <location>
        <begin position="173"/>
        <end position="197"/>
    </location>
</feature>
<dbReference type="RefSeq" id="WP_093343133.1">
    <property type="nucleotide sequence ID" value="NZ_FOUY01000013.1"/>
</dbReference>
<dbReference type="PANTHER" id="PTHR36178">
    <property type="entry name" value="SLR0625 PROTEIN"/>
    <property type="match status" value="1"/>
</dbReference>
<dbReference type="OrthoDB" id="9801557at2"/>
<keyword evidence="2" id="KW-0472">Membrane</keyword>
<dbReference type="InterPro" id="IPR004445">
    <property type="entry name" value="GltS"/>
</dbReference>
<dbReference type="AlphaFoldDB" id="A0A1I4YL14"/>
<feature type="transmembrane region" description="Helical" evidence="2">
    <location>
        <begin position="15"/>
        <end position="35"/>
    </location>
</feature>
<keyword evidence="2" id="KW-1133">Transmembrane helix</keyword>
<evidence type="ECO:0000256" key="2">
    <source>
        <dbReference type="SAM" id="Phobius"/>
    </source>
</evidence>
<dbReference type="GO" id="GO:0015813">
    <property type="term" value="P:L-glutamate transmembrane transport"/>
    <property type="evidence" value="ECO:0007669"/>
    <property type="project" value="InterPro"/>
</dbReference>
<feature type="transmembrane region" description="Helical" evidence="2">
    <location>
        <begin position="261"/>
        <end position="283"/>
    </location>
</feature>
<feature type="transmembrane region" description="Helical" evidence="2">
    <location>
        <begin position="392"/>
        <end position="416"/>
    </location>
</feature>
<feature type="transmembrane region" description="Helical" evidence="2">
    <location>
        <begin position="71"/>
        <end position="91"/>
    </location>
</feature>
<dbReference type="PANTHER" id="PTHR36178:SF1">
    <property type="entry name" value="SODIUM_GLUTAMATE SYMPORTER"/>
    <property type="match status" value="1"/>
</dbReference>
<feature type="transmembrane region" description="Helical" evidence="2">
    <location>
        <begin position="295"/>
        <end position="316"/>
    </location>
</feature>
<keyword evidence="2" id="KW-0812">Transmembrane</keyword>
<feature type="region of interest" description="Disordered" evidence="1">
    <location>
        <begin position="202"/>
        <end position="228"/>
    </location>
</feature>
<dbReference type="Proteomes" id="UP000199614">
    <property type="component" value="Unassembled WGS sequence"/>
</dbReference>
<name>A0A1I4YL14_PSUAM</name>
<evidence type="ECO:0000313" key="3">
    <source>
        <dbReference type="EMBL" id="SFN38706.1"/>
    </source>
</evidence>
<feature type="transmembrane region" description="Helical" evidence="2">
    <location>
        <begin position="42"/>
        <end position="65"/>
    </location>
</feature>
<dbReference type="Pfam" id="PF03616">
    <property type="entry name" value="Glt_symporter"/>
    <property type="match status" value="1"/>
</dbReference>
<accession>A0A1I4YL14</accession>
<feature type="transmembrane region" description="Helical" evidence="2">
    <location>
        <begin position="322"/>
        <end position="346"/>
    </location>
</feature>
<dbReference type="GO" id="GO:0016020">
    <property type="term" value="C:membrane"/>
    <property type="evidence" value="ECO:0007669"/>
    <property type="project" value="InterPro"/>
</dbReference>
<feature type="transmembrane region" description="Helical" evidence="2">
    <location>
        <begin position="238"/>
        <end position="255"/>
    </location>
</feature>
<dbReference type="EMBL" id="FOUY01000013">
    <property type="protein sequence ID" value="SFN38706.1"/>
    <property type="molecule type" value="Genomic_DNA"/>
</dbReference>
<reference evidence="3 4" key="1">
    <citation type="submission" date="2016-10" db="EMBL/GenBank/DDBJ databases">
        <authorList>
            <person name="de Groot N.N."/>
        </authorList>
    </citation>
    <scope>NUCLEOTIDE SEQUENCE [LARGE SCALE GENOMIC DNA]</scope>
    <source>
        <strain evidence="3 4">CGMCC 4.1877</strain>
    </source>
</reference>